<dbReference type="RefSeq" id="XP_002785560.1">
    <property type="nucleotide sequence ID" value="XM_002785514.1"/>
</dbReference>
<dbReference type="InParanoid" id="C5KDQ3"/>
<evidence type="ECO:0000313" key="2">
    <source>
        <dbReference type="Proteomes" id="UP000007800"/>
    </source>
</evidence>
<organism evidence="2">
    <name type="scientific">Perkinsus marinus (strain ATCC 50983 / TXsc)</name>
    <dbReference type="NCBI Taxonomy" id="423536"/>
    <lineage>
        <taxon>Eukaryota</taxon>
        <taxon>Sar</taxon>
        <taxon>Alveolata</taxon>
        <taxon>Perkinsozoa</taxon>
        <taxon>Perkinsea</taxon>
        <taxon>Perkinsida</taxon>
        <taxon>Perkinsidae</taxon>
        <taxon>Perkinsus</taxon>
    </lineage>
</organism>
<gene>
    <name evidence="1" type="ORF">Pmar_PMAR022301</name>
</gene>
<proteinExistence type="predicted"/>
<keyword evidence="2" id="KW-1185">Reference proteome</keyword>
<dbReference type="OrthoDB" id="443659at2759"/>
<protein>
    <submittedName>
        <fullName evidence="1">Uncharacterized protein</fullName>
    </submittedName>
</protein>
<dbReference type="Proteomes" id="UP000007800">
    <property type="component" value="Unassembled WGS sequence"/>
</dbReference>
<evidence type="ECO:0000313" key="1">
    <source>
        <dbReference type="EMBL" id="EER17356.1"/>
    </source>
</evidence>
<sequence length="269" mass="31460">MTAPLDVHGVFIGIDGFEIRNTLMKMLKEFPGGIAGRRLLSFFESIEHENWMLRAKLRWLMRGSGEEEEEERQTNILVTRVWERDEDLGNVKGTQTENEEEKRNVFDVSVETNSEEVEEILYAEKRRVEFPGRMIDSVTQTEDNKMDGNILEEKLEGKGKEKNKIELMKNDMEIEGIMVELGSAEKLEKINAEMTKELEKNRKKLEEEFTTWSFATSDELTWHEYEVAFVIEWHVGLNRLICCDVTKVMKNENCSCYGFCCDKRIIHEV</sequence>
<dbReference type="EMBL" id="GG672124">
    <property type="protein sequence ID" value="EER17356.1"/>
    <property type="molecule type" value="Genomic_DNA"/>
</dbReference>
<dbReference type="GeneID" id="9062410"/>
<accession>C5KDQ3</accession>
<dbReference type="AlphaFoldDB" id="C5KDQ3"/>
<name>C5KDQ3_PERM5</name>
<reference evidence="1 2" key="1">
    <citation type="submission" date="2008-07" db="EMBL/GenBank/DDBJ databases">
        <authorList>
            <person name="El-Sayed N."/>
            <person name="Caler E."/>
            <person name="Inman J."/>
            <person name="Amedeo P."/>
            <person name="Hass B."/>
            <person name="Wortman J."/>
        </authorList>
    </citation>
    <scope>NUCLEOTIDE SEQUENCE [LARGE SCALE GENOMIC DNA]</scope>
    <source>
        <strain evidence="2">ATCC 50983 / TXsc</strain>
    </source>
</reference>